<organism evidence="8 9">
    <name type="scientific">Toxocara canis</name>
    <name type="common">Canine roundworm</name>
    <dbReference type="NCBI Taxonomy" id="6265"/>
    <lineage>
        <taxon>Eukaryota</taxon>
        <taxon>Metazoa</taxon>
        <taxon>Ecdysozoa</taxon>
        <taxon>Nematoda</taxon>
        <taxon>Chromadorea</taxon>
        <taxon>Rhabditida</taxon>
        <taxon>Spirurina</taxon>
        <taxon>Ascaridomorpha</taxon>
        <taxon>Ascaridoidea</taxon>
        <taxon>Toxocaridae</taxon>
        <taxon>Toxocara</taxon>
    </lineage>
</organism>
<protein>
    <submittedName>
        <fullName evidence="9">Ig-like domain-containing protein</fullName>
    </submittedName>
</protein>
<dbReference type="CDD" id="cd00096">
    <property type="entry name" value="Ig"/>
    <property type="match status" value="1"/>
</dbReference>
<sequence length="164" mass="17535">MVSAALIAISAAVKPVVNPPTQTIDEGASTRFQCYVPGNPGARLSWRKEDGSAFGRGVEDSNGILTIFNAHSSNAGAYVCSAVDPHGGSPAHSSPVYLNVNPSIRMFPYEKQSWVREESWLKHAMGTDISSVIRHCKTVVVNVVSEGSCCSAFLVELLRRKDGG</sequence>
<name>A0A183U9K9_TOXCA</name>
<dbReference type="GO" id="GO:0050839">
    <property type="term" value="F:cell adhesion molecule binding"/>
    <property type="evidence" value="ECO:0007669"/>
    <property type="project" value="TreeGrafter"/>
</dbReference>
<dbReference type="Gene3D" id="2.60.40.10">
    <property type="entry name" value="Immunoglobulins"/>
    <property type="match status" value="1"/>
</dbReference>
<evidence type="ECO:0000313" key="9">
    <source>
        <dbReference type="WBParaSite" id="TCNE_0000517901-mRNA-1"/>
    </source>
</evidence>
<gene>
    <name evidence="7" type="ORF">TCNE_LOCUS5180</name>
</gene>
<dbReference type="SUPFAM" id="SSF48726">
    <property type="entry name" value="Immunoglobulin"/>
    <property type="match status" value="1"/>
</dbReference>
<keyword evidence="4" id="KW-0325">Glycoprotein</keyword>
<keyword evidence="5" id="KW-0393">Immunoglobulin domain</keyword>
<feature type="domain" description="Ig-like" evidence="6">
    <location>
        <begin position="15"/>
        <end position="99"/>
    </location>
</feature>
<proteinExistence type="predicted"/>
<dbReference type="InterPro" id="IPR003599">
    <property type="entry name" value="Ig_sub"/>
</dbReference>
<dbReference type="PROSITE" id="PS50835">
    <property type="entry name" value="IG_LIKE"/>
    <property type="match status" value="1"/>
</dbReference>
<dbReference type="SMART" id="SM00409">
    <property type="entry name" value="IG"/>
    <property type="match status" value="1"/>
</dbReference>
<dbReference type="AlphaFoldDB" id="A0A183U9K9"/>
<evidence type="ECO:0000256" key="3">
    <source>
        <dbReference type="ARBA" id="ARBA00023157"/>
    </source>
</evidence>
<dbReference type="InterPro" id="IPR007110">
    <property type="entry name" value="Ig-like_dom"/>
</dbReference>
<evidence type="ECO:0000256" key="2">
    <source>
        <dbReference type="ARBA" id="ARBA00023136"/>
    </source>
</evidence>
<dbReference type="GO" id="GO:0005886">
    <property type="term" value="C:plasma membrane"/>
    <property type="evidence" value="ECO:0007669"/>
    <property type="project" value="TreeGrafter"/>
</dbReference>
<accession>A0A183U9K9</accession>
<dbReference type="Pfam" id="PF13927">
    <property type="entry name" value="Ig_3"/>
    <property type="match status" value="1"/>
</dbReference>
<evidence type="ECO:0000313" key="8">
    <source>
        <dbReference type="Proteomes" id="UP000050794"/>
    </source>
</evidence>
<evidence type="ECO:0000256" key="4">
    <source>
        <dbReference type="ARBA" id="ARBA00023180"/>
    </source>
</evidence>
<dbReference type="WBParaSite" id="TCNE_0000517901-mRNA-1">
    <property type="protein sequence ID" value="TCNE_0000517901-mRNA-1"/>
    <property type="gene ID" value="TCNE_0000517901"/>
</dbReference>
<dbReference type="GO" id="GO:0098609">
    <property type="term" value="P:cell-cell adhesion"/>
    <property type="evidence" value="ECO:0007669"/>
    <property type="project" value="TreeGrafter"/>
</dbReference>
<dbReference type="InterPro" id="IPR036179">
    <property type="entry name" value="Ig-like_dom_sf"/>
</dbReference>
<evidence type="ECO:0000256" key="5">
    <source>
        <dbReference type="ARBA" id="ARBA00023319"/>
    </source>
</evidence>
<dbReference type="InterPro" id="IPR013783">
    <property type="entry name" value="Ig-like_fold"/>
</dbReference>
<dbReference type="PANTHER" id="PTHR11640">
    <property type="entry name" value="NEPHRIN"/>
    <property type="match status" value="1"/>
</dbReference>
<reference evidence="7 8" key="2">
    <citation type="submission" date="2018-11" db="EMBL/GenBank/DDBJ databases">
        <authorList>
            <consortium name="Pathogen Informatics"/>
        </authorList>
    </citation>
    <scope>NUCLEOTIDE SEQUENCE [LARGE SCALE GENOMIC DNA]</scope>
</reference>
<dbReference type="SMART" id="SM00408">
    <property type="entry name" value="IGc2"/>
    <property type="match status" value="1"/>
</dbReference>
<reference evidence="9" key="1">
    <citation type="submission" date="2016-06" db="UniProtKB">
        <authorList>
            <consortium name="WormBaseParasite"/>
        </authorList>
    </citation>
    <scope>IDENTIFICATION</scope>
</reference>
<evidence type="ECO:0000313" key="7">
    <source>
        <dbReference type="EMBL" id="VDM34418.1"/>
    </source>
</evidence>
<evidence type="ECO:0000259" key="6">
    <source>
        <dbReference type="PROSITE" id="PS50835"/>
    </source>
</evidence>
<comment type="subcellular location">
    <subcellularLocation>
        <location evidence="1">Membrane</location>
        <topology evidence="1">Single-pass type I membrane protein</topology>
    </subcellularLocation>
</comment>
<keyword evidence="2" id="KW-0472">Membrane</keyword>
<dbReference type="InterPro" id="IPR051275">
    <property type="entry name" value="Cell_adhesion_signaling"/>
</dbReference>
<dbReference type="PANTHER" id="PTHR11640:SF31">
    <property type="entry name" value="IRREGULAR CHIASM C-ROUGHEST PROTEIN-RELATED"/>
    <property type="match status" value="1"/>
</dbReference>
<dbReference type="InterPro" id="IPR003598">
    <property type="entry name" value="Ig_sub2"/>
</dbReference>
<evidence type="ECO:0000256" key="1">
    <source>
        <dbReference type="ARBA" id="ARBA00004479"/>
    </source>
</evidence>
<keyword evidence="3" id="KW-1015">Disulfide bond</keyword>
<dbReference type="Proteomes" id="UP000050794">
    <property type="component" value="Unassembled WGS sequence"/>
</dbReference>
<dbReference type="EMBL" id="UYWY01011677">
    <property type="protein sequence ID" value="VDM34418.1"/>
    <property type="molecule type" value="Genomic_DNA"/>
</dbReference>
<keyword evidence="8" id="KW-1185">Reference proteome</keyword>
<dbReference type="GO" id="GO:0005911">
    <property type="term" value="C:cell-cell junction"/>
    <property type="evidence" value="ECO:0007669"/>
    <property type="project" value="TreeGrafter"/>
</dbReference>